<accession>A0A0E9XML5</accession>
<name>A0A0E9XML5_ANGAN</name>
<protein>
    <submittedName>
        <fullName evidence="1">Uncharacterized protein</fullName>
    </submittedName>
</protein>
<evidence type="ECO:0000313" key="1">
    <source>
        <dbReference type="EMBL" id="JAI03885.1"/>
    </source>
</evidence>
<dbReference type="AlphaFoldDB" id="A0A0E9XML5"/>
<dbReference type="EMBL" id="GBXM01004693">
    <property type="protein sequence ID" value="JAI03885.1"/>
    <property type="molecule type" value="Transcribed_RNA"/>
</dbReference>
<proteinExistence type="predicted"/>
<organism evidence="1">
    <name type="scientific">Anguilla anguilla</name>
    <name type="common">European freshwater eel</name>
    <name type="synonym">Muraena anguilla</name>
    <dbReference type="NCBI Taxonomy" id="7936"/>
    <lineage>
        <taxon>Eukaryota</taxon>
        <taxon>Metazoa</taxon>
        <taxon>Chordata</taxon>
        <taxon>Craniata</taxon>
        <taxon>Vertebrata</taxon>
        <taxon>Euteleostomi</taxon>
        <taxon>Actinopterygii</taxon>
        <taxon>Neopterygii</taxon>
        <taxon>Teleostei</taxon>
        <taxon>Anguilliformes</taxon>
        <taxon>Anguillidae</taxon>
        <taxon>Anguilla</taxon>
    </lineage>
</organism>
<reference evidence="1" key="1">
    <citation type="submission" date="2014-11" db="EMBL/GenBank/DDBJ databases">
        <authorList>
            <person name="Amaro Gonzalez C."/>
        </authorList>
    </citation>
    <scope>NUCLEOTIDE SEQUENCE</scope>
</reference>
<sequence length="83" mass="9576">MAFLTSLKKAPSRNASAFSINTFLTSIALQEWPNFSHSVFACLFHAPLLSCEVAPEHHLIRSTRLQSQLKYRQNKETLYFKVY</sequence>
<reference evidence="1" key="2">
    <citation type="journal article" date="2015" name="Fish Shellfish Immunol.">
        <title>Early steps in the European eel (Anguilla anguilla)-Vibrio vulnificus interaction in the gills: Role of the RtxA13 toxin.</title>
        <authorList>
            <person name="Callol A."/>
            <person name="Pajuelo D."/>
            <person name="Ebbesson L."/>
            <person name="Teles M."/>
            <person name="MacKenzie S."/>
            <person name="Amaro C."/>
        </authorList>
    </citation>
    <scope>NUCLEOTIDE SEQUENCE</scope>
</reference>